<evidence type="ECO:0000313" key="2">
    <source>
        <dbReference type="Proteomes" id="UP001230649"/>
    </source>
</evidence>
<reference evidence="1" key="1">
    <citation type="submission" date="2023-04" db="EMBL/GenBank/DDBJ databases">
        <title>Draft Genome sequencing of Naganishia species isolated from polar environments using Oxford Nanopore Technology.</title>
        <authorList>
            <person name="Leo P."/>
            <person name="Venkateswaran K."/>
        </authorList>
    </citation>
    <scope>NUCLEOTIDE SEQUENCE</scope>
    <source>
        <strain evidence="1">MNA-CCFEE 5262</strain>
    </source>
</reference>
<evidence type="ECO:0000313" key="1">
    <source>
        <dbReference type="EMBL" id="KAJ9110042.1"/>
    </source>
</evidence>
<name>A0ACC2WHL8_9TREE</name>
<proteinExistence type="predicted"/>
<protein>
    <submittedName>
        <fullName evidence="1">Uncharacterized protein</fullName>
    </submittedName>
</protein>
<keyword evidence="2" id="KW-1185">Reference proteome</keyword>
<dbReference type="EMBL" id="JASBWS010000026">
    <property type="protein sequence ID" value="KAJ9110042.1"/>
    <property type="molecule type" value="Genomic_DNA"/>
</dbReference>
<gene>
    <name evidence="1" type="ORF">QFC20_003116</name>
</gene>
<accession>A0ACC2WHL8</accession>
<organism evidence="1 2">
    <name type="scientific">Naganishia adeliensis</name>
    <dbReference type="NCBI Taxonomy" id="92952"/>
    <lineage>
        <taxon>Eukaryota</taxon>
        <taxon>Fungi</taxon>
        <taxon>Dikarya</taxon>
        <taxon>Basidiomycota</taxon>
        <taxon>Agaricomycotina</taxon>
        <taxon>Tremellomycetes</taxon>
        <taxon>Filobasidiales</taxon>
        <taxon>Filobasidiaceae</taxon>
        <taxon>Naganishia</taxon>
    </lineage>
</organism>
<dbReference type="Proteomes" id="UP001230649">
    <property type="component" value="Unassembled WGS sequence"/>
</dbReference>
<comment type="caution">
    <text evidence="1">The sequence shown here is derived from an EMBL/GenBank/DDBJ whole genome shotgun (WGS) entry which is preliminary data.</text>
</comment>
<sequence length="481" mass="51130">MRISRRLLNIDSFTWRPSTPFFLDPAHSTTLAEKATLAGKPIAIKDNILYRSSPTTCSSDILINDAGRPFDSPYTATCVRNLLDAGAGLVGKTSMDEFGMGSMNVNLPPGSKRVVNPFRPRRREGKEERSAGGSSGGSAAAVASSQAFAALGTDTGGSIRLPASYCGIVGLKPSYSMVSRYGVVSYADSLDCVGVLARNVEDTRAVFDVISGPDTKDATCASASTRARAREVEDEARRRITGLADGRLDGLRIGIPIETHLPASQTPLPLHPLLKHLTSLGATILPISLPGIRLSLPAYYVLACAEASSTLARFGGGWFGRGSAEERELTRRDGWGGEVRKRVVAGTYALTADAFNNSYLKALLLRHRLRGDYQAVFRSSHPLGDWTTPDSRGVDIILHPTAIQTAPILPKEDTPATTPEYAQDLLTVPASLAGLPCLSVPYGTADADGLPMGVSLTGQWGMEGLVMDVARVGVESLTQGE</sequence>